<feature type="compositionally biased region" description="Basic residues" evidence="1">
    <location>
        <begin position="55"/>
        <end position="73"/>
    </location>
</feature>
<dbReference type="GeneID" id="70226386"/>
<dbReference type="Proteomes" id="UP000720189">
    <property type="component" value="Unassembled WGS sequence"/>
</dbReference>
<dbReference type="RefSeq" id="XP_046041688.1">
    <property type="nucleotide sequence ID" value="XM_046196432.1"/>
</dbReference>
<organism evidence="2 3">
    <name type="scientific">Fusarium redolens</name>
    <dbReference type="NCBI Taxonomy" id="48865"/>
    <lineage>
        <taxon>Eukaryota</taxon>
        <taxon>Fungi</taxon>
        <taxon>Dikarya</taxon>
        <taxon>Ascomycota</taxon>
        <taxon>Pezizomycotina</taxon>
        <taxon>Sordariomycetes</taxon>
        <taxon>Hypocreomycetidae</taxon>
        <taxon>Hypocreales</taxon>
        <taxon>Nectriaceae</taxon>
        <taxon>Fusarium</taxon>
        <taxon>Fusarium redolens species complex</taxon>
    </lineage>
</organism>
<keyword evidence="3" id="KW-1185">Reference proteome</keyword>
<comment type="caution">
    <text evidence="2">The sequence shown here is derived from an EMBL/GenBank/DDBJ whole genome shotgun (WGS) entry which is preliminary data.</text>
</comment>
<sequence length="231" mass="26874">MEASPITVAVIHTPYWNLSDVGCLRNGSHNVLIPALLYLRASDIEKTPSSPPTSHRSRERKRKCTQRNHRHSAEKHLYQSSHDSDTEHSNPSPCSVGSNDSSGQNDRDPSNILYKLNTTDHERLLINDLDNERRHDEYYCSAPSTPGYTPASKKRRRHDDDVSRARERKSPEEEKDEYERWVIGSWDNLFSRASIYPDWVTFLVLKATILEEQKTILRPSDSWDEQFKRLW</sequence>
<protein>
    <submittedName>
        <fullName evidence="2">Uncharacterized protein</fullName>
    </submittedName>
</protein>
<name>A0A9P9FW38_FUSRE</name>
<feature type="region of interest" description="Disordered" evidence="1">
    <location>
        <begin position="138"/>
        <end position="174"/>
    </location>
</feature>
<evidence type="ECO:0000256" key="1">
    <source>
        <dbReference type="SAM" id="MobiDB-lite"/>
    </source>
</evidence>
<gene>
    <name evidence="2" type="ORF">BKA55DRAFT_599721</name>
</gene>
<feature type="compositionally biased region" description="Basic and acidic residues" evidence="1">
    <location>
        <begin position="74"/>
        <end position="88"/>
    </location>
</feature>
<feature type="compositionally biased region" description="Polar residues" evidence="1">
    <location>
        <begin position="89"/>
        <end position="104"/>
    </location>
</feature>
<dbReference type="OrthoDB" id="5078261at2759"/>
<feature type="compositionally biased region" description="Basic and acidic residues" evidence="1">
    <location>
        <begin position="158"/>
        <end position="174"/>
    </location>
</feature>
<evidence type="ECO:0000313" key="2">
    <source>
        <dbReference type="EMBL" id="KAH7213240.1"/>
    </source>
</evidence>
<dbReference type="AlphaFoldDB" id="A0A9P9FW38"/>
<evidence type="ECO:0000313" key="3">
    <source>
        <dbReference type="Proteomes" id="UP000720189"/>
    </source>
</evidence>
<reference evidence="2" key="1">
    <citation type="journal article" date="2021" name="Nat. Commun.">
        <title>Genetic determinants of endophytism in the Arabidopsis root mycobiome.</title>
        <authorList>
            <person name="Mesny F."/>
            <person name="Miyauchi S."/>
            <person name="Thiergart T."/>
            <person name="Pickel B."/>
            <person name="Atanasova L."/>
            <person name="Karlsson M."/>
            <person name="Huettel B."/>
            <person name="Barry K.W."/>
            <person name="Haridas S."/>
            <person name="Chen C."/>
            <person name="Bauer D."/>
            <person name="Andreopoulos W."/>
            <person name="Pangilinan J."/>
            <person name="LaButti K."/>
            <person name="Riley R."/>
            <person name="Lipzen A."/>
            <person name="Clum A."/>
            <person name="Drula E."/>
            <person name="Henrissat B."/>
            <person name="Kohler A."/>
            <person name="Grigoriev I.V."/>
            <person name="Martin F.M."/>
            <person name="Hacquard S."/>
        </authorList>
    </citation>
    <scope>NUCLEOTIDE SEQUENCE</scope>
    <source>
        <strain evidence="2">MPI-CAGE-AT-0023</strain>
    </source>
</reference>
<accession>A0A9P9FW38</accession>
<dbReference type="EMBL" id="JAGMUX010000030">
    <property type="protein sequence ID" value="KAH7213240.1"/>
    <property type="molecule type" value="Genomic_DNA"/>
</dbReference>
<feature type="region of interest" description="Disordered" evidence="1">
    <location>
        <begin position="45"/>
        <end position="114"/>
    </location>
</feature>
<proteinExistence type="predicted"/>